<dbReference type="AlphaFoldDB" id="A0AA90NWT5"/>
<dbReference type="InterPro" id="IPR022324">
    <property type="entry name" value="Bacilysin_exporter_BacE_put"/>
</dbReference>
<dbReference type="Pfam" id="PF05977">
    <property type="entry name" value="MFS_3"/>
    <property type="match status" value="1"/>
</dbReference>
<feature type="transmembrane region" description="Helical" evidence="7">
    <location>
        <begin position="306"/>
        <end position="329"/>
    </location>
</feature>
<dbReference type="GO" id="GO:0005886">
    <property type="term" value="C:plasma membrane"/>
    <property type="evidence" value="ECO:0007669"/>
    <property type="project" value="UniProtKB-SubCell"/>
</dbReference>
<keyword evidence="4 7" id="KW-0812">Transmembrane</keyword>
<dbReference type="InterPro" id="IPR020846">
    <property type="entry name" value="MFS_dom"/>
</dbReference>
<evidence type="ECO:0000259" key="8">
    <source>
        <dbReference type="PROSITE" id="PS50850"/>
    </source>
</evidence>
<feature type="transmembrane region" description="Helical" evidence="7">
    <location>
        <begin position="12"/>
        <end position="33"/>
    </location>
</feature>
<dbReference type="CDD" id="cd06173">
    <property type="entry name" value="MFS_MefA_like"/>
    <property type="match status" value="1"/>
</dbReference>
<dbReference type="RefSeq" id="WP_034313221.1">
    <property type="nucleotide sequence ID" value="NZ_JAUUTP010000048.1"/>
</dbReference>
<evidence type="ECO:0000256" key="3">
    <source>
        <dbReference type="ARBA" id="ARBA00022475"/>
    </source>
</evidence>
<feature type="transmembrane region" description="Helical" evidence="7">
    <location>
        <begin position="77"/>
        <end position="98"/>
    </location>
</feature>
<feature type="transmembrane region" description="Helical" evidence="7">
    <location>
        <begin position="283"/>
        <end position="300"/>
    </location>
</feature>
<feature type="transmembrane region" description="Helical" evidence="7">
    <location>
        <begin position="171"/>
        <end position="190"/>
    </location>
</feature>
<feature type="transmembrane region" description="Helical" evidence="7">
    <location>
        <begin position="45"/>
        <end position="65"/>
    </location>
</feature>
<dbReference type="Gene3D" id="1.20.1250.20">
    <property type="entry name" value="MFS general substrate transporter like domains"/>
    <property type="match status" value="1"/>
</dbReference>
<gene>
    <name evidence="9" type="ORF">Q8G35_25745</name>
</gene>
<dbReference type="SUPFAM" id="SSF103473">
    <property type="entry name" value="MFS general substrate transporter"/>
    <property type="match status" value="1"/>
</dbReference>
<proteinExistence type="predicted"/>
<protein>
    <submittedName>
        <fullName evidence="9">MFS transporter</fullName>
    </submittedName>
</protein>
<feature type="transmembrane region" description="Helical" evidence="7">
    <location>
        <begin position="104"/>
        <end position="122"/>
    </location>
</feature>
<evidence type="ECO:0000256" key="7">
    <source>
        <dbReference type="SAM" id="Phobius"/>
    </source>
</evidence>
<evidence type="ECO:0000256" key="1">
    <source>
        <dbReference type="ARBA" id="ARBA00004651"/>
    </source>
</evidence>
<accession>A0AA90NWT5</accession>
<dbReference type="Proteomes" id="UP001178277">
    <property type="component" value="Unassembled WGS sequence"/>
</dbReference>
<evidence type="ECO:0000256" key="5">
    <source>
        <dbReference type="ARBA" id="ARBA00022989"/>
    </source>
</evidence>
<evidence type="ECO:0000256" key="6">
    <source>
        <dbReference type="ARBA" id="ARBA00023136"/>
    </source>
</evidence>
<feature type="transmembrane region" description="Helical" evidence="7">
    <location>
        <begin position="350"/>
        <end position="367"/>
    </location>
</feature>
<dbReference type="PANTHER" id="PTHR23513:SF6">
    <property type="entry name" value="MAJOR FACILITATOR SUPERFAMILY ASSOCIATED DOMAIN-CONTAINING PROTEIN"/>
    <property type="match status" value="1"/>
</dbReference>
<feature type="transmembrane region" description="Helical" evidence="7">
    <location>
        <begin position="255"/>
        <end position="274"/>
    </location>
</feature>
<dbReference type="PANTHER" id="PTHR23513">
    <property type="entry name" value="INTEGRAL MEMBRANE EFFLUX PROTEIN-RELATED"/>
    <property type="match status" value="1"/>
</dbReference>
<organism evidence="9 10">
    <name type="scientific">Peribacillus simplex</name>
    <dbReference type="NCBI Taxonomy" id="1478"/>
    <lineage>
        <taxon>Bacteria</taxon>
        <taxon>Bacillati</taxon>
        <taxon>Bacillota</taxon>
        <taxon>Bacilli</taxon>
        <taxon>Bacillales</taxon>
        <taxon>Bacillaceae</taxon>
        <taxon>Peribacillus</taxon>
    </lineage>
</organism>
<evidence type="ECO:0000313" key="10">
    <source>
        <dbReference type="Proteomes" id="UP001178277"/>
    </source>
</evidence>
<feature type="transmembrane region" description="Helical" evidence="7">
    <location>
        <begin position="220"/>
        <end position="243"/>
    </location>
</feature>
<evidence type="ECO:0000256" key="4">
    <source>
        <dbReference type="ARBA" id="ARBA00022692"/>
    </source>
</evidence>
<name>A0AA90NWT5_9BACI</name>
<dbReference type="InterPro" id="IPR036259">
    <property type="entry name" value="MFS_trans_sf"/>
</dbReference>
<feature type="domain" description="Major facilitator superfamily (MFS) profile" evidence="8">
    <location>
        <begin position="11"/>
        <end position="398"/>
    </location>
</feature>
<evidence type="ECO:0000256" key="2">
    <source>
        <dbReference type="ARBA" id="ARBA00022448"/>
    </source>
</evidence>
<dbReference type="PROSITE" id="PS50850">
    <property type="entry name" value="MFS"/>
    <property type="match status" value="1"/>
</dbReference>
<feature type="transmembrane region" description="Helical" evidence="7">
    <location>
        <begin position="373"/>
        <end position="391"/>
    </location>
</feature>
<evidence type="ECO:0000313" key="9">
    <source>
        <dbReference type="EMBL" id="MDP1421675.1"/>
    </source>
</evidence>
<feature type="transmembrane region" description="Helical" evidence="7">
    <location>
        <begin position="143"/>
        <end position="165"/>
    </location>
</feature>
<dbReference type="InterPro" id="IPR010290">
    <property type="entry name" value="TM_effector"/>
</dbReference>
<sequence length="411" mass="45235">MKSYQVLRNKDFLFLFLSATTSKLGTSIFQVALPLLVYELTKSPSLMAFTFVLEIIPQVLFSLIGGAFADRISKKNILLIGDIISAILVIVIPISALMNHLEVWVIYVIAFLLSSVSAFYHPSFESIVPETLQGKNLIQGNSLFKLSETITTFIGPSIAGILIAVMGTYNLLYFNFVTYFFSAIFIGFIANKYQNKNNINTSIIVSIKEGIDYVVKTKKILIGTIFIFLINLGYGAMESLFMFYLKDTLNLSSQYIGLVFSLQTLGSFLAIYFANKINKLPRGNVIILAGILIGLGQTALTMSQGLLIILIACRIIIVGSVTLLAINWFTLRQEVVPSALLGRVISSTRMLAFLALPFGGMLSGIFVEYVNVEVIFILAGLLTVIVSLIGIKTTLFQKNQQVNNEVTSGTD</sequence>
<dbReference type="PRINTS" id="PR01988">
    <property type="entry name" value="EXPORTERBACE"/>
</dbReference>
<keyword evidence="2" id="KW-0813">Transport</keyword>
<keyword evidence="5 7" id="KW-1133">Transmembrane helix</keyword>
<keyword evidence="6 7" id="KW-0472">Membrane</keyword>
<keyword evidence="3" id="KW-1003">Cell membrane</keyword>
<comment type="caution">
    <text evidence="9">The sequence shown here is derived from an EMBL/GenBank/DDBJ whole genome shotgun (WGS) entry which is preliminary data.</text>
</comment>
<comment type="subcellular location">
    <subcellularLocation>
        <location evidence="1">Cell membrane</location>
        <topology evidence="1">Multi-pass membrane protein</topology>
    </subcellularLocation>
</comment>
<dbReference type="GO" id="GO:0022857">
    <property type="term" value="F:transmembrane transporter activity"/>
    <property type="evidence" value="ECO:0007669"/>
    <property type="project" value="InterPro"/>
</dbReference>
<reference evidence="9" key="1">
    <citation type="submission" date="2023-07" db="EMBL/GenBank/DDBJ databases">
        <title>Murine gut Bacillus species.</title>
        <authorList>
            <person name="Gutman E."/>
            <person name="Hashuel R."/>
            <person name="Litvak Y."/>
        </authorList>
    </citation>
    <scope>NUCLEOTIDE SEQUENCE</scope>
    <source>
        <strain evidence="9">RU283</strain>
    </source>
</reference>
<dbReference type="EMBL" id="JAUUTP010000048">
    <property type="protein sequence ID" value="MDP1421675.1"/>
    <property type="molecule type" value="Genomic_DNA"/>
</dbReference>